<feature type="signal peptide" evidence="1">
    <location>
        <begin position="1"/>
        <end position="18"/>
    </location>
</feature>
<evidence type="ECO:0000313" key="3">
    <source>
        <dbReference type="Proteomes" id="UP001302602"/>
    </source>
</evidence>
<feature type="chain" id="PRO_5042833097" evidence="1">
    <location>
        <begin position="19"/>
        <end position="68"/>
    </location>
</feature>
<keyword evidence="1" id="KW-0732">Signal</keyword>
<proteinExistence type="predicted"/>
<accession>A0AAN6U103</accession>
<keyword evidence="3" id="KW-1185">Reference proteome</keyword>
<organism evidence="2 3">
    <name type="scientific">Parathielavia appendiculata</name>
    <dbReference type="NCBI Taxonomy" id="2587402"/>
    <lineage>
        <taxon>Eukaryota</taxon>
        <taxon>Fungi</taxon>
        <taxon>Dikarya</taxon>
        <taxon>Ascomycota</taxon>
        <taxon>Pezizomycotina</taxon>
        <taxon>Sordariomycetes</taxon>
        <taxon>Sordariomycetidae</taxon>
        <taxon>Sordariales</taxon>
        <taxon>Chaetomiaceae</taxon>
        <taxon>Parathielavia</taxon>
    </lineage>
</organism>
<dbReference type="RefSeq" id="XP_062648139.1">
    <property type="nucleotide sequence ID" value="XM_062792788.1"/>
</dbReference>
<evidence type="ECO:0000256" key="1">
    <source>
        <dbReference type="SAM" id="SignalP"/>
    </source>
</evidence>
<reference evidence="2" key="2">
    <citation type="submission" date="2023-05" db="EMBL/GenBank/DDBJ databases">
        <authorList>
            <consortium name="Lawrence Berkeley National Laboratory"/>
            <person name="Steindorff A."/>
            <person name="Hensen N."/>
            <person name="Bonometti L."/>
            <person name="Westerberg I."/>
            <person name="Brannstrom I.O."/>
            <person name="Guillou S."/>
            <person name="Cros-Aarteil S."/>
            <person name="Calhoun S."/>
            <person name="Haridas S."/>
            <person name="Kuo A."/>
            <person name="Mondo S."/>
            <person name="Pangilinan J."/>
            <person name="Riley R."/>
            <person name="Labutti K."/>
            <person name="Andreopoulos B."/>
            <person name="Lipzen A."/>
            <person name="Chen C."/>
            <person name="Yanf M."/>
            <person name="Daum C."/>
            <person name="Ng V."/>
            <person name="Clum A."/>
            <person name="Ohm R."/>
            <person name="Martin F."/>
            <person name="Silar P."/>
            <person name="Natvig D."/>
            <person name="Lalanne C."/>
            <person name="Gautier V."/>
            <person name="Ament-Velasquez S.L."/>
            <person name="Kruys A."/>
            <person name="Hutchinson M.I."/>
            <person name="Powell A.J."/>
            <person name="Barry K."/>
            <person name="Miller A.N."/>
            <person name="Grigoriev I.V."/>
            <person name="Debuchy R."/>
            <person name="Gladieux P."/>
            <person name="Thoren M.H."/>
            <person name="Johannesson H."/>
        </authorList>
    </citation>
    <scope>NUCLEOTIDE SEQUENCE</scope>
    <source>
        <strain evidence="2">CBS 731.68</strain>
    </source>
</reference>
<sequence length="68" mass="7372">MQFKVLATLAALAATCSADQMKVFTVCKEIFGCDSASGRFYTAYGNYYVNANEGLQGHRCSGHDGILR</sequence>
<dbReference type="AlphaFoldDB" id="A0AAN6U103"/>
<dbReference type="GeneID" id="87829557"/>
<protein>
    <submittedName>
        <fullName evidence="2">Uncharacterized protein</fullName>
    </submittedName>
</protein>
<evidence type="ECO:0000313" key="2">
    <source>
        <dbReference type="EMBL" id="KAK4124368.1"/>
    </source>
</evidence>
<comment type="caution">
    <text evidence="2">The sequence shown here is derived from an EMBL/GenBank/DDBJ whole genome shotgun (WGS) entry which is preliminary data.</text>
</comment>
<name>A0AAN6U103_9PEZI</name>
<dbReference type="EMBL" id="MU853227">
    <property type="protein sequence ID" value="KAK4124368.1"/>
    <property type="molecule type" value="Genomic_DNA"/>
</dbReference>
<reference evidence="2" key="1">
    <citation type="journal article" date="2023" name="Mol. Phylogenet. Evol.">
        <title>Genome-scale phylogeny and comparative genomics of the fungal order Sordariales.</title>
        <authorList>
            <person name="Hensen N."/>
            <person name="Bonometti L."/>
            <person name="Westerberg I."/>
            <person name="Brannstrom I.O."/>
            <person name="Guillou S."/>
            <person name="Cros-Aarteil S."/>
            <person name="Calhoun S."/>
            <person name="Haridas S."/>
            <person name="Kuo A."/>
            <person name="Mondo S."/>
            <person name="Pangilinan J."/>
            <person name="Riley R."/>
            <person name="LaButti K."/>
            <person name="Andreopoulos B."/>
            <person name="Lipzen A."/>
            <person name="Chen C."/>
            <person name="Yan M."/>
            <person name="Daum C."/>
            <person name="Ng V."/>
            <person name="Clum A."/>
            <person name="Steindorff A."/>
            <person name="Ohm R.A."/>
            <person name="Martin F."/>
            <person name="Silar P."/>
            <person name="Natvig D.O."/>
            <person name="Lalanne C."/>
            <person name="Gautier V."/>
            <person name="Ament-Velasquez S.L."/>
            <person name="Kruys A."/>
            <person name="Hutchinson M.I."/>
            <person name="Powell A.J."/>
            <person name="Barry K."/>
            <person name="Miller A.N."/>
            <person name="Grigoriev I.V."/>
            <person name="Debuchy R."/>
            <person name="Gladieux P."/>
            <person name="Hiltunen Thoren M."/>
            <person name="Johannesson H."/>
        </authorList>
    </citation>
    <scope>NUCLEOTIDE SEQUENCE</scope>
    <source>
        <strain evidence="2">CBS 731.68</strain>
    </source>
</reference>
<gene>
    <name evidence="2" type="ORF">N657DRAFT_644591</name>
</gene>
<dbReference type="Proteomes" id="UP001302602">
    <property type="component" value="Unassembled WGS sequence"/>
</dbReference>